<feature type="domain" description="ABC transporter" evidence="4">
    <location>
        <begin position="4"/>
        <end position="252"/>
    </location>
</feature>
<dbReference type="InterPro" id="IPR027417">
    <property type="entry name" value="P-loop_NTPase"/>
</dbReference>
<evidence type="ECO:0000259" key="4">
    <source>
        <dbReference type="PROSITE" id="PS50893"/>
    </source>
</evidence>
<keyword evidence="2" id="KW-0547">Nucleotide-binding</keyword>
<dbReference type="Proteomes" id="UP000034894">
    <property type="component" value="Unassembled WGS sequence"/>
</dbReference>
<dbReference type="NCBIfam" id="TIGR01978">
    <property type="entry name" value="sufC"/>
    <property type="match status" value="1"/>
</dbReference>
<dbReference type="PANTHER" id="PTHR43204">
    <property type="entry name" value="ABC TRANSPORTER I FAMILY MEMBER 6, CHLOROPLASTIC"/>
    <property type="match status" value="1"/>
</dbReference>
<evidence type="ECO:0000313" key="5">
    <source>
        <dbReference type="EMBL" id="KKS96452.1"/>
    </source>
</evidence>
<organism evidence="5 6">
    <name type="scientific">Candidatus Gottesmanbacteria bacterium GW2011_GWA2_43_14</name>
    <dbReference type="NCBI Taxonomy" id="1618443"/>
    <lineage>
        <taxon>Bacteria</taxon>
        <taxon>Candidatus Gottesmaniibacteriota</taxon>
    </lineage>
</organism>
<name>A0A0G1DFR4_9BACT</name>
<evidence type="ECO:0000256" key="2">
    <source>
        <dbReference type="ARBA" id="ARBA00022741"/>
    </source>
</evidence>
<comment type="caution">
    <text evidence="5">The sequence shown here is derived from an EMBL/GenBank/DDBJ whole genome shotgun (WGS) entry which is preliminary data.</text>
</comment>
<dbReference type="Pfam" id="PF00005">
    <property type="entry name" value="ABC_tran"/>
    <property type="match status" value="1"/>
</dbReference>
<dbReference type="EMBL" id="LCFP01000010">
    <property type="protein sequence ID" value="KKS96452.1"/>
    <property type="molecule type" value="Genomic_DNA"/>
</dbReference>
<comment type="similarity">
    <text evidence="1">Belongs to the ABC transporter superfamily. Ycf16 family.</text>
</comment>
<dbReference type="InterPro" id="IPR003439">
    <property type="entry name" value="ABC_transporter-like_ATP-bd"/>
</dbReference>
<dbReference type="STRING" id="1618443.UV73_C0010G0037"/>
<dbReference type="GO" id="GO:0016887">
    <property type="term" value="F:ATP hydrolysis activity"/>
    <property type="evidence" value="ECO:0007669"/>
    <property type="project" value="InterPro"/>
</dbReference>
<dbReference type="Gene3D" id="3.40.50.300">
    <property type="entry name" value="P-loop containing nucleotide triphosphate hydrolases"/>
    <property type="match status" value="1"/>
</dbReference>
<sequence length="254" mass="28253">MKLLEIRQLEAYLEEKKILSDVNLEIFPAKIHCLMGPNGSGKSTLAQVLMGHPAYRQTKGKLLFMGHDLAGREADERARLGLFLAFQNPVSVPGVNVANLLRMAVRVKSNGQKKGKYNPALTLSSLNEEIFAVSRKLDMPREFLKRSLNEEFSGGEKKKLEMLQALVLAPKLAVFDEIDTGLDVDALKIVAEGINRLKKIGSGILLITHYQRITKYARPDYVHILSNGRIAASGGMELAEHVEKDGYRKWIGNS</sequence>
<dbReference type="InterPro" id="IPR010230">
    <property type="entry name" value="FeS-cluster_ATPase_SufC"/>
</dbReference>
<dbReference type="PATRIC" id="fig|1618443.3.peg.1250"/>
<evidence type="ECO:0000313" key="6">
    <source>
        <dbReference type="Proteomes" id="UP000034894"/>
    </source>
</evidence>
<evidence type="ECO:0000256" key="3">
    <source>
        <dbReference type="ARBA" id="ARBA00022840"/>
    </source>
</evidence>
<dbReference type="CDD" id="cd03217">
    <property type="entry name" value="ABC_FeS_Assembly"/>
    <property type="match status" value="1"/>
</dbReference>
<dbReference type="PANTHER" id="PTHR43204:SF1">
    <property type="entry name" value="ABC TRANSPORTER I FAMILY MEMBER 6, CHLOROPLASTIC"/>
    <property type="match status" value="1"/>
</dbReference>
<gene>
    <name evidence="5" type="ORF">UV73_C0010G0037</name>
</gene>
<proteinExistence type="inferred from homology"/>
<dbReference type="AlphaFoldDB" id="A0A0G1DFR4"/>
<dbReference type="PROSITE" id="PS00211">
    <property type="entry name" value="ABC_TRANSPORTER_1"/>
    <property type="match status" value="1"/>
</dbReference>
<accession>A0A0G1DFR4</accession>
<dbReference type="SUPFAM" id="SSF52540">
    <property type="entry name" value="P-loop containing nucleoside triphosphate hydrolases"/>
    <property type="match status" value="1"/>
</dbReference>
<keyword evidence="3 5" id="KW-0067">ATP-binding</keyword>
<reference evidence="5 6" key="1">
    <citation type="journal article" date="2015" name="Nature">
        <title>rRNA introns, odd ribosomes, and small enigmatic genomes across a large radiation of phyla.</title>
        <authorList>
            <person name="Brown C.T."/>
            <person name="Hug L.A."/>
            <person name="Thomas B.C."/>
            <person name="Sharon I."/>
            <person name="Castelle C.J."/>
            <person name="Singh A."/>
            <person name="Wilkins M.J."/>
            <person name="Williams K.H."/>
            <person name="Banfield J.F."/>
        </authorList>
    </citation>
    <scope>NUCLEOTIDE SEQUENCE [LARGE SCALE GENOMIC DNA]</scope>
</reference>
<dbReference type="PROSITE" id="PS50893">
    <property type="entry name" value="ABC_TRANSPORTER_2"/>
    <property type="match status" value="1"/>
</dbReference>
<protein>
    <submittedName>
        <fullName evidence="5">FeS assembly ATPase SufC, Fe-S cluster assembly ATP-binding protein</fullName>
    </submittedName>
</protein>
<dbReference type="GO" id="GO:0005524">
    <property type="term" value="F:ATP binding"/>
    <property type="evidence" value="ECO:0007669"/>
    <property type="project" value="UniProtKB-KW"/>
</dbReference>
<evidence type="ECO:0000256" key="1">
    <source>
        <dbReference type="ARBA" id="ARBA00006216"/>
    </source>
</evidence>
<dbReference type="InterPro" id="IPR017871">
    <property type="entry name" value="ABC_transporter-like_CS"/>
</dbReference>